<evidence type="ECO:0000256" key="2">
    <source>
        <dbReference type="ARBA" id="ARBA00006906"/>
    </source>
</evidence>
<evidence type="ECO:0000256" key="3">
    <source>
        <dbReference type="ARBA" id="ARBA00011233"/>
    </source>
</evidence>
<evidence type="ECO:0000256" key="5">
    <source>
        <dbReference type="ARBA" id="ARBA00023277"/>
    </source>
</evidence>
<dbReference type="Pfam" id="PF01081">
    <property type="entry name" value="Aldolase"/>
    <property type="match status" value="1"/>
</dbReference>
<comment type="caution">
    <text evidence="6">The sequence shown here is derived from an EMBL/GenBank/DDBJ whole genome shotgun (WGS) entry which is preliminary data.</text>
</comment>
<evidence type="ECO:0000256" key="1">
    <source>
        <dbReference type="ARBA" id="ARBA00004761"/>
    </source>
</evidence>
<keyword evidence="4" id="KW-0456">Lyase</keyword>
<dbReference type="InterPro" id="IPR013785">
    <property type="entry name" value="Aldolase_TIM"/>
</dbReference>
<organism evidence="6 7">
    <name type="scientific">Herbiconiux aconitum</name>
    <dbReference type="NCBI Taxonomy" id="2970913"/>
    <lineage>
        <taxon>Bacteria</taxon>
        <taxon>Bacillati</taxon>
        <taxon>Actinomycetota</taxon>
        <taxon>Actinomycetes</taxon>
        <taxon>Micrococcales</taxon>
        <taxon>Microbacteriaceae</taxon>
        <taxon>Herbiconiux</taxon>
    </lineage>
</organism>
<name>A0ABT2GL19_9MICO</name>
<proteinExistence type="inferred from homology"/>
<dbReference type="PANTHER" id="PTHR30246">
    <property type="entry name" value="2-KETO-3-DEOXY-6-PHOSPHOGLUCONATE ALDOLASE"/>
    <property type="match status" value="1"/>
</dbReference>
<evidence type="ECO:0000256" key="4">
    <source>
        <dbReference type="ARBA" id="ARBA00023239"/>
    </source>
</evidence>
<keyword evidence="5" id="KW-0119">Carbohydrate metabolism</keyword>
<reference evidence="6" key="1">
    <citation type="submission" date="2022-08" db="EMBL/GenBank/DDBJ databases">
        <authorList>
            <person name="Deng Y."/>
            <person name="Han X.-F."/>
            <person name="Zhang Y.-Q."/>
        </authorList>
    </citation>
    <scope>NUCLEOTIDE SEQUENCE</scope>
    <source>
        <strain evidence="6">CPCC 205763</strain>
    </source>
</reference>
<dbReference type="Gene3D" id="3.20.20.70">
    <property type="entry name" value="Aldolase class I"/>
    <property type="match status" value="1"/>
</dbReference>
<dbReference type="PROSITE" id="PS00160">
    <property type="entry name" value="ALDOLASE_KDPG_KHG_2"/>
    <property type="match status" value="1"/>
</dbReference>
<dbReference type="PANTHER" id="PTHR30246:SF1">
    <property type="entry name" value="2-DEHYDRO-3-DEOXY-6-PHOSPHOGALACTONATE ALDOLASE-RELATED"/>
    <property type="match status" value="1"/>
</dbReference>
<dbReference type="InterPro" id="IPR031338">
    <property type="entry name" value="KDPG/KHG_AS_2"/>
</dbReference>
<accession>A0ABT2GL19</accession>
<protein>
    <submittedName>
        <fullName evidence="6">Bifunctional 4-hydroxy-2-oxoglutarate aldolase/2-dehydro-3-deoxy-phosphogluconate aldolase</fullName>
    </submittedName>
</protein>
<evidence type="ECO:0000313" key="7">
    <source>
        <dbReference type="Proteomes" id="UP001165584"/>
    </source>
</evidence>
<evidence type="ECO:0000313" key="6">
    <source>
        <dbReference type="EMBL" id="MCS5716924.1"/>
    </source>
</evidence>
<sequence>MTVSEDARMSRALDSALVDVPVVGIVRTDDGDHAHDAVCALLDGGLTVAEVTLTTPGALAVVRWLRGESRAGVVIGAGSVRTAADALASIEAGAEFLVTPTTNPAVLSLAREAGVPVLCGAFTPTEIEVANAAGAHLVKLFPASIGGPAYLRDLLAPMPELRIVPTGGVSIDNLGEWFESGAPAVAVGSALVPRQGAAASDIAERAARFVAAAVAARGRYARPVA</sequence>
<dbReference type="InterPro" id="IPR000887">
    <property type="entry name" value="Aldlse_KDPG_KHG"/>
</dbReference>
<dbReference type="EMBL" id="JANLCM010000001">
    <property type="protein sequence ID" value="MCS5716924.1"/>
    <property type="molecule type" value="Genomic_DNA"/>
</dbReference>
<comment type="pathway">
    <text evidence="1">Carbohydrate acid metabolism.</text>
</comment>
<keyword evidence="7" id="KW-1185">Reference proteome</keyword>
<comment type="similarity">
    <text evidence="2">Belongs to the KHG/KDPG aldolase family.</text>
</comment>
<dbReference type="SUPFAM" id="SSF51569">
    <property type="entry name" value="Aldolase"/>
    <property type="match status" value="1"/>
</dbReference>
<dbReference type="RefSeq" id="WP_259504619.1">
    <property type="nucleotide sequence ID" value="NZ_JANLCM010000001.1"/>
</dbReference>
<comment type="subunit">
    <text evidence="3">Homotrimer.</text>
</comment>
<dbReference type="Proteomes" id="UP001165584">
    <property type="component" value="Unassembled WGS sequence"/>
</dbReference>
<gene>
    <name evidence="6" type="ORF">N1027_02120</name>
</gene>
<dbReference type="NCBIfam" id="TIGR01182">
    <property type="entry name" value="eda"/>
    <property type="match status" value="1"/>
</dbReference>
<dbReference type="CDD" id="cd00452">
    <property type="entry name" value="KDPG_aldolase"/>
    <property type="match status" value="1"/>
</dbReference>